<evidence type="ECO:0000256" key="1">
    <source>
        <dbReference type="ARBA" id="ARBA00004162"/>
    </source>
</evidence>
<dbReference type="Pfam" id="PF08263">
    <property type="entry name" value="LRRNT_2"/>
    <property type="match status" value="1"/>
</dbReference>
<dbReference type="InterPro" id="IPR032675">
    <property type="entry name" value="LRR_dom_sf"/>
</dbReference>
<evidence type="ECO:0000256" key="9">
    <source>
        <dbReference type="ARBA" id="ARBA00022692"/>
    </source>
</evidence>
<dbReference type="SUPFAM" id="SSF52058">
    <property type="entry name" value="L domain-like"/>
    <property type="match status" value="2"/>
</dbReference>
<dbReference type="InterPro" id="IPR001245">
    <property type="entry name" value="Ser-Thr/Tyr_kinase_cat_dom"/>
</dbReference>
<dbReference type="Pfam" id="PF23598">
    <property type="entry name" value="LRR_14"/>
    <property type="match status" value="2"/>
</dbReference>
<gene>
    <name evidence="24" type="ORF">CQW23_21994</name>
</gene>
<dbReference type="FunFam" id="1.10.510.10:FF:000358">
    <property type="entry name" value="Putative leucine-rich repeat receptor-like serine/threonine-protein kinase"/>
    <property type="match status" value="1"/>
</dbReference>
<dbReference type="InterPro" id="IPR017441">
    <property type="entry name" value="Protein_kinase_ATP_BS"/>
</dbReference>
<keyword evidence="6" id="KW-0597">Phosphoprotein</keyword>
<evidence type="ECO:0000256" key="6">
    <source>
        <dbReference type="ARBA" id="ARBA00022553"/>
    </source>
</evidence>
<evidence type="ECO:0000256" key="10">
    <source>
        <dbReference type="ARBA" id="ARBA00022729"/>
    </source>
</evidence>
<dbReference type="PANTHER" id="PTHR27008:SF592">
    <property type="entry name" value="LEUCINE-RICH REPEAT RECEPTOR-LIKE PROTEIN KINASE FAMILY PROTEIN-RELATED"/>
    <property type="match status" value="1"/>
</dbReference>
<dbReference type="Gene3D" id="3.30.200.20">
    <property type="entry name" value="Phosphorylase Kinase, domain 1"/>
    <property type="match status" value="1"/>
</dbReference>
<dbReference type="Proteomes" id="UP000224567">
    <property type="component" value="Unassembled WGS sequence"/>
</dbReference>
<dbReference type="Pfam" id="PF00560">
    <property type="entry name" value="LRR_1"/>
    <property type="match status" value="2"/>
</dbReference>
<proteinExistence type="inferred from homology"/>
<evidence type="ECO:0000259" key="23">
    <source>
        <dbReference type="PROSITE" id="PS50011"/>
    </source>
</evidence>
<comment type="catalytic activity">
    <reaction evidence="20">
        <text>L-seryl-[protein] + ATP = O-phospho-L-seryl-[protein] + ADP + H(+)</text>
        <dbReference type="Rhea" id="RHEA:17989"/>
        <dbReference type="Rhea" id="RHEA-COMP:9863"/>
        <dbReference type="Rhea" id="RHEA-COMP:11604"/>
        <dbReference type="ChEBI" id="CHEBI:15378"/>
        <dbReference type="ChEBI" id="CHEBI:29999"/>
        <dbReference type="ChEBI" id="CHEBI:30616"/>
        <dbReference type="ChEBI" id="CHEBI:83421"/>
        <dbReference type="ChEBI" id="CHEBI:456216"/>
        <dbReference type="EC" id="2.7.11.1"/>
    </reaction>
</comment>
<dbReference type="SMART" id="SM00220">
    <property type="entry name" value="S_TKc"/>
    <property type="match status" value="1"/>
</dbReference>
<dbReference type="AlphaFoldDB" id="A0A2G2VZM9"/>
<keyword evidence="13" id="KW-0418">Kinase</keyword>
<dbReference type="InterPro" id="IPR001611">
    <property type="entry name" value="Leu-rich_rpt"/>
</dbReference>
<dbReference type="EMBL" id="MLFT02000009">
    <property type="protein sequence ID" value="PHT38421.1"/>
    <property type="molecule type" value="Genomic_DNA"/>
</dbReference>
<keyword evidence="7" id="KW-0433">Leucine-rich repeat</keyword>
<dbReference type="Gene3D" id="1.10.510.10">
    <property type="entry name" value="Transferase(Phosphotransferase) domain 1"/>
    <property type="match status" value="1"/>
</dbReference>
<dbReference type="STRING" id="33114.A0A2G2VZM9"/>
<keyword evidence="9 22" id="KW-0812">Transmembrane</keyword>
<keyword evidence="5" id="KW-0723">Serine/threonine-protein kinase</keyword>
<keyword evidence="15 22" id="KW-1133">Transmembrane helix</keyword>
<reference evidence="25" key="2">
    <citation type="journal article" date="2017" name="J. Anim. Genet.">
        <title>Multiple reference genome sequences of hot pepper reveal the massive evolution of plant disease resistance genes by retroduplication.</title>
        <authorList>
            <person name="Kim S."/>
            <person name="Park J."/>
            <person name="Yeom S.-I."/>
            <person name="Kim Y.-M."/>
            <person name="Seo E."/>
            <person name="Kim K.-T."/>
            <person name="Kim M.-S."/>
            <person name="Lee J.M."/>
            <person name="Cheong K."/>
            <person name="Shin H.-S."/>
            <person name="Kim S.-B."/>
            <person name="Han K."/>
            <person name="Lee J."/>
            <person name="Park M."/>
            <person name="Lee H.-A."/>
            <person name="Lee H.-Y."/>
            <person name="Lee Y."/>
            <person name="Oh S."/>
            <person name="Lee J.H."/>
            <person name="Choi E."/>
            <person name="Choi E."/>
            <person name="Lee S.E."/>
            <person name="Jeon J."/>
            <person name="Kim H."/>
            <person name="Choi G."/>
            <person name="Song H."/>
            <person name="Lee J."/>
            <person name="Lee S.-C."/>
            <person name="Kwon J.-K."/>
            <person name="Lee H.-Y."/>
            <person name="Koo N."/>
            <person name="Hong Y."/>
            <person name="Kim R.W."/>
            <person name="Kang W.-H."/>
            <person name="Huh J.H."/>
            <person name="Kang B.-C."/>
            <person name="Yang T.-J."/>
            <person name="Lee Y.-H."/>
            <person name="Bennetzen J.L."/>
            <person name="Choi D."/>
        </authorList>
    </citation>
    <scope>NUCLEOTIDE SEQUENCE [LARGE SCALE GENOMIC DNA]</scope>
    <source>
        <strain evidence="25">cv. PBC81</strain>
    </source>
</reference>
<dbReference type="InterPro" id="IPR008271">
    <property type="entry name" value="Ser/Thr_kinase_AS"/>
</dbReference>
<dbReference type="GO" id="GO:0005524">
    <property type="term" value="F:ATP binding"/>
    <property type="evidence" value="ECO:0007669"/>
    <property type="project" value="UniProtKB-UniRule"/>
</dbReference>
<evidence type="ECO:0000256" key="21">
    <source>
        <dbReference type="PROSITE-ProRule" id="PRU10141"/>
    </source>
</evidence>
<dbReference type="Gene3D" id="3.80.10.10">
    <property type="entry name" value="Ribonuclease Inhibitor"/>
    <property type="match status" value="3"/>
</dbReference>
<evidence type="ECO:0000256" key="11">
    <source>
        <dbReference type="ARBA" id="ARBA00022737"/>
    </source>
</evidence>
<feature type="transmembrane region" description="Helical" evidence="22">
    <location>
        <begin position="824"/>
        <end position="847"/>
    </location>
</feature>
<evidence type="ECO:0000256" key="15">
    <source>
        <dbReference type="ARBA" id="ARBA00022989"/>
    </source>
</evidence>
<dbReference type="PROSITE" id="PS00107">
    <property type="entry name" value="PROTEIN_KINASE_ATP"/>
    <property type="match status" value="1"/>
</dbReference>
<evidence type="ECO:0000256" key="13">
    <source>
        <dbReference type="ARBA" id="ARBA00022777"/>
    </source>
</evidence>
<keyword evidence="17" id="KW-0675">Receptor</keyword>
<keyword evidence="14 21" id="KW-0067">ATP-binding</keyword>
<comment type="similarity">
    <text evidence="2">Belongs to the protein kinase superfamily. Ser/Thr protein kinase family.</text>
</comment>
<evidence type="ECO:0000256" key="14">
    <source>
        <dbReference type="ARBA" id="ARBA00022840"/>
    </source>
</evidence>
<dbReference type="FunFam" id="3.80.10.10:FF:000317">
    <property type="entry name" value="Inactive leucine-rich repeat receptor-like protein kinase"/>
    <property type="match status" value="1"/>
</dbReference>
<keyword evidence="25" id="KW-1185">Reference proteome</keyword>
<dbReference type="EC" id="2.7.11.1" evidence="3"/>
<feature type="binding site" evidence="21">
    <location>
        <position position="917"/>
    </location>
    <ligand>
        <name>ATP</name>
        <dbReference type="ChEBI" id="CHEBI:30616"/>
    </ligand>
</feature>
<dbReference type="PROSITE" id="PS50011">
    <property type="entry name" value="PROTEIN_KINASE_DOM"/>
    <property type="match status" value="1"/>
</dbReference>
<dbReference type="PANTHER" id="PTHR27008">
    <property type="entry name" value="OS04G0122200 PROTEIN"/>
    <property type="match status" value="1"/>
</dbReference>
<dbReference type="PROSITE" id="PS00108">
    <property type="entry name" value="PROTEIN_KINASE_ST"/>
    <property type="match status" value="1"/>
</dbReference>
<evidence type="ECO:0000256" key="22">
    <source>
        <dbReference type="SAM" id="Phobius"/>
    </source>
</evidence>
<evidence type="ECO:0000256" key="19">
    <source>
        <dbReference type="ARBA" id="ARBA00047899"/>
    </source>
</evidence>
<evidence type="ECO:0000256" key="4">
    <source>
        <dbReference type="ARBA" id="ARBA00022475"/>
    </source>
</evidence>
<dbReference type="OrthoDB" id="676979at2759"/>
<keyword evidence="18" id="KW-0325">Glycoprotein</keyword>
<evidence type="ECO:0000256" key="3">
    <source>
        <dbReference type="ARBA" id="ARBA00012513"/>
    </source>
</evidence>
<reference evidence="24 25" key="1">
    <citation type="journal article" date="2017" name="Genome Biol.">
        <title>New reference genome sequences of hot pepper reveal the massive evolution of plant disease-resistance genes by retroduplication.</title>
        <authorList>
            <person name="Kim S."/>
            <person name="Park J."/>
            <person name="Yeom S.I."/>
            <person name="Kim Y.M."/>
            <person name="Seo E."/>
            <person name="Kim K.T."/>
            <person name="Kim M.S."/>
            <person name="Lee J.M."/>
            <person name="Cheong K."/>
            <person name="Shin H.S."/>
            <person name="Kim S.B."/>
            <person name="Han K."/>
            <person name="Lee J."/>
            <person name="Park M."/>
            <person name="Lee H.A."/>
            <person name="Lee H.Y."/>
            <person name="Lee Y."/>
            <person name="Oh S."/>
            <person name="Lee J.H."/>
            <person name="Choi E."/>
            <person name="Choi E."/>
            <person name="Lee S.E."/>
            <person name="Jeon J."/>
            <person name="Kim H."/>
            <person name="Choi G."/>
            <person name="Song H."/>
            <person name="Lee J."/>
            <person name="Lee S.C."/>
            <person name="Kwon J.K."/>
            <person name="Lee H.Y."/>
            <person name="Koo N."/>
            <person name="Hong Y."/>
            <person name="Kim R.W."/>
            <person name="Kang W.H."/>
            <person name="Huh J.H."/>
            <person name="Kang B.C."/>
            <person name="Yang T.J."/>
            <person name="Lee Y.H."/>
            <person name="Bennetzen J.L."/>
            <person name="Choi D."/>
        </authorList>
    </citation>
    <scope>NUCLEOTIDE SEQUENCE [LARGE SCALE GENOMIC DNA]</scope>
    <source>
        <strain evidence="25">cv. PBC81</strain>
    </source>
</reference>
<feature type="domain" description="Protein kinase" evidence="23">
    <location>
        <begin position="885"/>
        <end position="1190"/>
    </location>
</feature>
<comment type="caution">
    <text evidence="24">The sequence shown here is derived from an EMBL/GenBank/DDBJ whole genome shotgun (WGS) entry which is preliminary data.</text>
</comment>
<dbReference type="Pfam" id="PF07714">
    <property type="entry name" value="PK_Tyr_Ser-Thr"/>
    <property type="match status" value="1"/>
</dbReference>
<dbReference type="FunFam" id="3.30.200.20:FF:000432">
    <property type="entry name" value="LRR receptor-like serine/threonine-protein kinase EFR"/>
    <property type="match status" value="1"/>
</dbReference>
<evidence type="ECO:0000256" key="12">
    <source>
        <dbReference type="ARBA" id="ARBA00022741"/>
    </source>
</evidence>
<keyword evidence="8" id="KW-0808">Transferase</keyword>
<dbReference type="InterPro" id="IPR055414">
    <property type="entry name" value="LRR_R13L4/SHOC2-like"/>
</dbReference>
<evidence type="ECO:0000313" key="25">
    <source>
        <dbReference type="Proteomes" id="UP000224567"/>
    </source>
</evidence>
<comment type="subcellular location">
    <subcellularLocation>
        <location evidence="1">Cell membrane</location>
        <topology evidence="1">Single-pass membrane protein</topology>
    </subcellularLocation>
</comment>
<keyword evidence="4" id="KW-1003">Cell membrane</keyword>
<evidence type="ECO:0000256" key="17">
    <source>
        <dbReference type="ARBA" id="ARBA00023170"/>
    </source>
</evidence>
<dbReference type="InterPro" id="IPR000719">
    <property type="entry name" value="Prot_kinase_dom"/>
</dbReference>
<evidence type="ECO:0000256" key="20">
    <source>
        <dbReference type="ARBA" id="ARBA00048679"/>
    </source>
</evidence>
<evidence type="ECO:0000256" key="8">
    <source>
        <dbReference type="ARBA" id="ARBA00022679"/>
    </source>
</evidence>
<protein>
    <recommendedName>
        <fullName evidence="3">non-specific serine/threonine protein kinase</fullName>
        <ecNumber evidence="3">2.7.11.1</ecNumber>
    </recommendedName>
</protein>
<keyword evidence="12 21" id="KW-0547">Nucleotide-binding</keyword>
<dbReference type="FunFam" id="3.80.10.10:FF:000095">
    <property type="entry name" value="LRR receptor-like serine/threonine-protein kinase GSO1"/>
    <property type="match status" value="1"/>
</dbReference>
<dbReference type="InterPro" id="IPR051809">
    <property type="entry name" value="Plant_receptor-like_S/T_kinase"/>
</dbReference>
<dbReference type="InterPro" id="IPR003591">
    <property type="entry name" value="Leu-rich_rpt_typical-subtyp"/>
</dbReference>
<evidence type="ECO:0000256" key="7">
    <source>
        <dbReference type="ARBA" id="ARBA00022614"/>
    </source>
</evidence>
<keyword evidence="10" id="KW-0732">Signal</keyword>
<keyword evidence="11" id="KW-0677">Repeat</keyword>
<dbReference type="GO" id="GO:0050832">
    <property type="term" value="P:defense response to fungus"/>
    <property type="evidence" value="ECO:0007669"/>
    <property type="project" value="UniProtKB-ARBA"/>
</dbReference>
<evidence type="ECO:0000256" key="5">
    <source>
        <dbReference type="ARBA" id="ARBA00022527"/>
    </source>
</evidence>
<organism evidence="24 25">
    <name type="scientific">Capsicum baccatum</name>
    <name type="common">Peruvian pepper</name>
    <dbReference type="NCBI Taxonomy" id="33114"/>
    <lineage>
        <taxon>Eukaryota</taxon>
        <taxon>Viridiplantae</taxon>
        <taxon>Streptophyta</taxon>
        <taxon>Embryophyta</taxon>
        <taxon>Tracheophyta</taxon>
        <taxon>Spermatophyta</taxon>
        <taxon>Magnoliopsida</taxon>
        <taxon>eudicotyledons</taxon>
        <taxon>Gunneridae</taxon>
        <taxon>Pentapetalae</taxon>
        <taxon>asterids</taxon>
        <taxon>lamiids</taxon>
        <taxon>Solanales</taxon>
        <taxon>Solanaceae</taxon>
        <taxon>Solanoideae</taxon>
        <taxon>Capsiceae</taxon>
        <taxon>Capsicum</taxon>
    </lineage>
</organism>
<dbReference type="Pfam" id="PF13855">
    <property type="entry name" value="LRR_8"/>
    <property type="match status" value="1"/>
</dbReference>
<evidence type="ECO:0000313" key="24">
    <source>
        <dbReference type="EMBL" id="PHT38421.1"/>
    </source>
</evidence>
<accession>A0A2G2VZM9</accession>
<dbReference type="SUPFAM" id="SSF56112">
    <property type="entry name" value="Protein kinase-like (PK-like)"/>
    <property type="match status" value="1"/>
</dbReference>
<name>A0A2G2VZM9_CAPBA</name>
<keyword evidence="16 22" id="KW-0472">Membrane</keyword>
<evidence type="ECO:0000256" key="2">
    <source>
        <dbReference type="ARBA" id="ARBA00008684"/>
    </source>
</evidence>
<dbReference type="InterPro" id="IPR011009">
    <property type="entry name" value="Kinase-like_dom_sf"/>
</dbReference>
<comment type="catalytic activity">
    <reaction evidence="19">
        <text>L-threonyl-[protein] + ATP = O-phospho-L-threonyl-[protein] + ADP + H(+)</text>
        <dbReference type="Rhea" id="RHEA:46608"/>
        <dbReference type="Rhea" id="RHEA-COMP:11060"/>
        <dbReference type="Rhea" id="RHEA-COMP:11605"/>
        <dbReference type="ChEBI" id="CHEBI:15378"/>
        <dbReference type="ChEBI" id="CHEBI:30013"/>
        <dbReference type="ChEBI" id="CHEBI:30616"/>
        <dbReference type="ChEBI" id="CHEBI:61977"/>
        <dbReference type="ChEBI" id="CHEBI:456216"/>
        <dbReference type="EC" id="2.7.11.1"/>
    </reaction>
</comment>
<dbReference type="GO" id="GO:0004674">
    <property type="term" value="F:protein serine/threonine kinase activity"/>
    <property type="evidence" value="ECO:0007669"/>
    <property type="project" value="UniProtKB-KW"/>
</dbReference>
<dbReference type="InterPro" id="IPR013210">
    <property type="entry name" value="LRR_N_plant-typ"/>
</dbReference>
<evidence type="ECO:0000256" key="16">
    <source>
        <dbReference type="ARBA" id="ARBA00023136"/>
    </source>
</evidence>
<dbReference type="GO" id="GO:0005886">
    <property type="term" value="C:plasma membrane"/>
    <property type="evidence" value="ECO:0007669"/>
    <property type="project" value="UniProtKB-SubCell"/>
</dbReference>
<evidence type="ECO:0000256" key="18">
    <source>
        <dbReference type="ARBA" id="ARBA00023180"/>
    </source>
</evidence>
<dbReference type="SMART" id="SM00369">
    <property type="entry name" value="LRR_TYP"/>
    <property type="match status" value="10"/>
</dbReference>
<sequence>MLRKCIGDFVVVDASERLDVQDSLLYDGVPVEILDHQIDRLRNKEVPLVKVDFLKSSEPKYGSSIYHRIGYDSDVSYPRTTCHRWIEIYGPKDEIVITRLRFRCPVPAASVNPSTFAYIPAVITYQDKATQTEIIEEDTLEKIFNTLTTLSLKVDSMGTEIEKLKTDEDKLKSIATNQLTQQCVELCQSEDIKVPELEGDVGTLHKTHNIYQSTSAGIISDPLSITSSWNESTHFCNWIGITCGRRHDQRVITMDLRSSRLVGTLSPAVGNLSFLRQLRLDNNSFTGQIPQEIGKLSRLQTLVLRNNSFSGEIPRNISRCSKLIMLHLARNKLKGNIPVEFASLNKLEEMHVFFNNLSGEIPSCFGNFSSIRLISLLGNNFHGTMPDFLGNLGNLEVLELAKNNLSGAIPTLVFNLSSLRNLELSLNQLEGPIPSSMGFTLPKLEVFNLGANQLTGLLPASVSNLTNLNFFAVDTNNFSGEVPSFGSSKNLYWLGLAENCLGKGKLDGLLFMSFLQNCSALQTLQINDNQFGGVIPRYFGNMSSLLYLTMSKNLIHGTIPVEISQLHSLQELSLKQNHLTGEIPDSIGELELLNVLHLNDNQLSGKIPSCIGNLTMLTKLSLGANNLHGSIPSSLGKNKFLSHLNLSRNHLSGEIPKEILQLPEALVQLDLSRNHITGSLAPSVNSTIRLKNLVYLRLSNNNLYGEIPSSFKILTSLTELYVDNNYLQGAIPPSLSSLTSLEFIDLSHNKFVSKIPDFFASLRSLKYLNLSYNDLEGELPSDGVFRNKSRFSVTGNNKLCGGIPEFKLPKCPKKDPSSGKSSRMMILIIAVVVGGIVGITAVAILLWRYNIKRKQGVADNQGSTVVDAVIPRMTYQGLQKATNGFSLENLIGWGNFSSVYKGILDESVDGIKQIAVKVLKLQMKGASKSFVAECEALRHIRHRNLVKLLTCCSSIDHQGHDFKAIIYELMINGNLHNWLHQSCWKNSTTDEENHKQPRSNLNIKQRLAIVIDVASALDYLHNQSGMPLIHCDLKPSNVLLNEEFVAHLGDFGLARFTQADAATHVQSSSSTVKGTLGYIPPEYAAGSKLSTYGDMYSYGILVLETFTGKSPTDEIFKDGLNLHDFVKMAIPEQVLNVCDPTLVDHCLENKNVIRTEKCLCSVFRIGIACSMESAEARMDIAHVLKELKFIRDDL</sequence>